<dbReference type="AlphaFoldDB" id="A0A2T1E629"/>
<feature type="transmembrane region" description="Helical" evidence="2">
    <location>
        <begin position="505"/>
        <end position="523"/>
    </location>
</feature>
<dbReference type="SMART" id="SM00471">
    <property type="entry name" value="HDc"/>
    <property type="match status" value="1"/>
</dbReference>
<comment type="caution">
    <text evidence="4">The sequence shown here is derived from an EMBL/GenBank/DDBJ whole genome shotgun (WGS) entry which is preliminary data.</text>
</comment>
<dbReference type="Pfam" id="PF07698">
    <property type="entry name" value="7TM-7TMR_HD"/>
    <property type="match status" value="1"/>
</dbReference>
<dbReference type="PANTHER" id="PTHR36442">
    <property type="entry name" value="CYCLIC-DI-AMP PHOSPHODIESTERASE PGPH"/>
    <property type="match status" value="1"/>
</dbReference>
<dbReference type="InterPro" id="IPR003607">
    <property type="entry name" value="HD/PDEase_dom"/>
</dbReference>
<feature type="transmembrane region" description="Helical" evidence="2">
    <location>
        <begin position="420"/>
        <end position="439"/>
    </location>
</feature>
<name>A0A2T1E629_9CYAN</name>
<dbReference type="InterPro" id="IPR011624">
    <property type="entry name" value="Metal-dep_PHydrolase_7TM_extra"/>
</dbReference>
<dbReference type="EMBL" id="PVWK01000083">
    <property type="protein sequence ID" value="PSB28191.1"/>
    <property type="molecule type" value="Genomic_DNA"/>
</dbReference>
<organism evidence="4 5">
    <name type="scientific">Stenomitos frigidus ULC18</name>
    <dbReference type="NCBI Taxonomy" id="2107698"/>
    <lineage>
        <taxon>Bacteria</taxon>
        <taxon>Bacillati</taxon>
        <taxon>Cyanobacteriota</taxon>
        <taxon>Cyanophyceae</taxon>
        <taxon>Leptolyngbyales</taxon>
        <taxon>Leptolyngbyaceae</taxon>
        <taxon>Stenomitos</taxon>
    </lineage>
</organism>
<dbReference type="Proteomes" id="UP000239576">
    <property type="component" value="Unassembled WGS sequence"/>
</dbReference>
<keyword evidence="2" id="KW-0472">Membrane</keyword>
<feature type="region of interest" description="Disordered" evidence="1">
    <location>
        <begin position="1"/>
        <end position="42"/>
    </location>
</feature>
<evidence type="ECO:0000313" key="4">
    <source>
        <dbReference type="EMBL" id="PSB28191.1"/>
    </source>
</evidence>
<evidence type="ECO:0000256" key="2">
    <source>
        <dbReference type="SAM" id="Phobius"/>
    </source>
</evidence>
<dbReference type="Pfam" id="PF01966">
    <property type="entry name" value="HD"/>
    <property type="match status" value="1"/>
</dbReference>
<feature type="compositionally biased region" description="Polar residues" evidence="1">
    <location>
        <begin position="14"/>
        <end position="23"/>
    </location>
</feature>
<proteinExistence type="predicted"/>
<reference evidence="5" key="1">
    <citation type="submission" date="2018-02" db="EMBL/GenBank/DDBJ databases">
        <authorList>
            <person name="Moore K."/>
            <person name="Momper L."/>
        </authorList>
    </citation>
    <scope>NUCLEOTIDE SEQUENCE [LARGE SCALE GENOMIC DNA]</scope>
    <source>
        <strain evidence="5">ULC18</strain>
    </source>
</reference>
<keyword evidence="5" id="KW-1185">Reference proteome</keyword>
<feature type="compositionally biased region" description="Low complexity" evidence="1">
    <location>
        <begin position="24"/>
        <end position="35"/>
    </location>
</feature>
<dbReference type="CDD" id="cd00077">
    <property type="entry name" value="HDc"/>
    <property type="match status" value="1"/>
</dbReference>
<evidence type="ECO:0000313" key="5">
    <source>
        <dbReference type="Proteomes" id="UP000239576"/>
    </source>
</evidence>
<evidence type="ECO:0000256" key="1">
    <source>
        <dbReference type="SAM" id="MobiDB-lite"/>
    </source>
</evidence>
<sequence length="819" mass="89124">MSSSHPSLRKLLPSTRSSQPLTVSSNGSSGQPNGQTVSKLKMSPGSASRSYLLVAVTVASLTSVIGHRFYNAPKLDVGKAAPQTIFAPAATTVEDTKATEEKRKVARKEATSVLMLDPLINERIEQTIQQHLNQGNELRQLAGSFPFAKTAILSLPVQTYLRQASAQDWNQIATAANRVPTRLEIAAARREPKTVGLDANQQKAFTELRSYRRTVDATGYSTLVEAITRARSRYVVAFKSLPQAPAPETINPVGKPVYNASLLNLTDPEWRQTQTRTLQAADRILAQGIPTGLPQSILDEAVKLQVKDWVPAEAETIATNMLLASLQPNLVRDEIQTRLMAERAAQDVKPEMVSIRQGEAIVHAGETITTADFALLDDFKLSRRGVDWVGLMGFGIVIGGAVGVYWLLERRFHPGMRCRDRVLIVLLTLSTPVLLALHVPSTNLPAVGLLVGSFYGSPLGVAVAVLLTFCLPIGTVLPVSHLLSSTVGGILCGFMAGRLRSREELALLGAGVGVVQGVLYLLFNVVSGAGLYTLLGSTVIHGLIGLAWSIVAIGISPYLEQLFDLVTTIRLVELANPNRPLLKQLAAKTPGTFQHTLFVATLAEAAARSLGCNVELVRAGTLYHDIGKMHDPLGFIENQMGGPNKHDLIDNPWKSAEIIKKHVSEGIVMARKYRLPKAVQSFIPEHQGTMMIAYFYHQAQQRVQDGLAQGKSMPPIKEAEFQYDGPAPQSRETGIVMLADSCEAALRSLKDATPKEALSMINKILRARWQDKQLIESGLTREEMSQIAAVFVEVWQQSNHQRIAYPSKPVSIQSSASKV</sequence>
<evidence type="ECO:0000259" key="3">
    <source>
        <dbReference type="SMART" id="SM00471"/>
    </source>
</evidence>
<feature type="transmembrane region" description="Helical" evidence="2">
    <location>
        <begin position="388"/>
        <end position="408"/>
    </location>
</feature>
<feature type="transmembrane region" description="Helical" evidence="2">
    <location>
        <begin position="459"/>
        <end position="484"/>
    </location>
</feature>
<dbReference type="PANTHER" id="PTHR36442:SF1">
    <property type="entry name" value="CYCLIC-DI-AMP PHOSPHODIESTERASE PGPH"/>
    <property type="match status" value="1"/>
</dbReference>
<protein>
    <recommendedName>
        <fullName evidence="3">HD/PDEase domain-containing protein</fullName>
    </recommendedName>
</protein>
<keyword evidence="2" id="KW-0812">Transmembrane</keyword>
<feature type="transmembrane region" description="Helical" evidence="2">
    <location>
        <begin position="529"/>
        <end position="555"/>
    </location>
</feature>
<dbReference type="InterPro" id="IPR011621">
    <property type="entry name" value="Metal-dep_PHydrolase_7TM_intra"/>
</dbReference>
<dbReference type="SUPFAM" id="SSF109604">
    <property type="entry name" value="HD-domain/PDEase-like"/>
    <property type="match status" value="1"/>
</dbReference>
<dbReference type="InterPro" id="IPR006675">
    <property type="entry name" value="HDIG_dom"/>
</dbReference>
<dbReference type="InterPro" id="IPR006674">
    <property type="entry name" value="HD_domain"/>
</dbReference>
<dbReference type="NCBIfam" id="TIGR00277">
    <property type="entry name" value="HDIG"/>
    <property type="match status" value="1"/>
</dbReference>
<reference evidence="4 5" key="2">
    <citation type="submission" date="2018-03" db="EMBL/GenBank/DDBJ databases">
        <title>The ancient ancestry and fast evolution of plastids.</title>
        <authorList>
            <person name="Moore K.R."/>
            <person name="Magnabosco C."/>
            <person name="Momper L."/>
            <person name="Gold D.A."/>
            <person name="Bosak T."/>
            <person name="Fournier G.P."/>
        </authorList>
    </citation>
    <scope>NUCLEOTIDE SEQUENCE [LARGE SCALE GENOMIC DNA]</scope>
    <source>
        <strain evidence="4 5">ULC18</strain>
    </source>
</reference>
<gene>
    <name evidence="4" type="ORF">C7B82_14800</name>
</gene>
<dbReference type="Pfam" id="PF07697">
    <property type="entry name" value="7TMR-HDED"/>
    <property type="match status" value="1"/>
</dbReference>
<dbReference type="OrthoDB" id="9806952at2"/>
<dbReference type="Gene3D" id="1.10.3210.10">
    <property type="entry name" value="Hypothetical protein af1432"/>
    <property type="match status" value="1"/>
</dbReference>
<accession>A0A2T1E629</accession>
<feature type="domain" description="HD/PDEase" evidence="3">
    <location>
        <begin position="588"/>
        <end position="754"/>
    </location>
</feature>
<dbReference type="InterPro" id="IPR052722">
    <property type="entry name" value="PgpH_phosphodiesterase"/>
</dbReference>
<keyword evidence="2" id="KW-1133">Transmembrane helix</keyword>